<organism evidence="1">
    <name type="scientific">marine metagenome</name>
    <dbReference type="NCBI Taxonomy" id="408172"/>
    <lineage>
        <taxon>unclassified sequences</taxon>
        <taxon>metagenomes</taxon>
        <taxon>ecological metagenomes</taxon>
    </lineage>
</organism>
<proteinExistence type="predicted"/>
<gene>
    <name evidence="1" type="ORF">METZ01_LOCUS424714</name>
</gene>
<evidence type="ECO:0000313" key="1">
    <source>
        <dbReference type="EMBL" id="SVD71860.1"/>
    </source>
</evidence>
<protein>
    <submittedName>
        <fullName evidence="1">Uncharacterized protein</fullName>
    </submittedName>
</protein>
<name>A0A382XLY6_9ZZZZ</name>
<feature type="non-terminal residue" evidence="1">
    <location>
        <position position="145"/>
    </location>
</feature>
<sequence>MNTFKAEVNKIILALTSVGIVILLMLPASLSASHFRYGTMSWVLTGNDNATHTEIRLYVTTGWRTAYGNPFDTVGETATTDNSNNNFININWGDGQTTSGVVIRTTSIDTAAGSSNAEIGTLSGGVWTPGLTHSYSDNGTYTVSW</sequence>
<accession>A0A382XLY6</accession>
<dbReference type="AlphaFoldDB" id="A0A382XLY6"/>
<reference evidence="1" key="1">
    <citation type="submission" date="2018-05" db="EMBL/GenBank/DDBJ databases">
        <authorList>
            <person name="Lanie J.A."/>
            <person name="Ng W.-L."/>
            <person name="Kazmierczak K.M."/>
            <person name="Andrzejewski T.M."/>
            <person name="Davidsen T.M."/>
            <person name="Wayne K.J."/>
            <person name="Tettelin H."/>
            <person name="Glass J.I."/>
            <person name="Rusch D."/>
            <person name="Podicherti R."/>
            <person name="Tsui H.-C.T."/>
            <person name="Winkler M.E."/>
        </authorList>
    </citation>
    <scope>NUCLEOTIDE SEQUENCE</scope>
</reference>
<dbReference type="EMBL" id="UINC01168702">
    <property type="protein sequence ID" value="SVD71860.1"/>
    <property type="molecule type" value="Genomic_DNA"/>
</dbReference>